<protein>
    <submittedName>
        <fullName evidence="1">Uncharacterized protein</fullName>
    </submittedName>
</protein>
<keyword evidence="2" id="KW-1185">Reference proteome</keyword>
<dbReference type="AlphaFoldDB" id="A0AAE0A7P1"/>
<dbReference type="InterPro" id="IPR044520">
    <property type="entry name" value="ARF_GAP_AGD5/15"/>
</dbReference>
<evidence type="ECO:0000313" key="2">
    <source>
        <dbReference type="Proteomes" id="UP001281410"/>
    </source>
</evidence>
<comment type="caution">
    <text evidence="1">The sequence shown here is derived from an EMBL/GenBank/DDBJ whole genome shotgun (WGS) entry which is preliminary data.</text>
</comment>
<dbReference type="Proteomes" id="UP001281410">
    <property type="component" value="Unassembled WGS sequence"/>
</dbReference>
<gene>
    <name evidence="1" type="ORF">Dsin_019285</name>
</gene>
<accession>A0AAE0A7P1</accession>
<sequence length="124" mass="14227">MNQKASVSKELNARHSKILEGFLKLPENRECADCQSSFFSSEMKFELIFMFTGEGSRTNDVDRSSTALWGVVDKLERKLDSFITEERQALVGRDDGRMVHRVVTQCRAQDFPRPPLVETAVYHQ</sequence>
<reference evidence="1" key="1">
    <citation type="journal article" date="2023" name="Plant J.">
        <title>Genome sequences and population genomics provide insights into the demographic history, inbreeding, and mutation load of two 'living fossil' tree species of Dipteronia.</title>
        <authorList>
            <person name="Feng Y."/>
            <person name="Comes H.P."/>
            <person name="Chen J."/>
            <person name="Zhu S."/>
            <person name="Lu R."/>
            <person name="Zhang X."/>
            <person name="Li P."/>
            <person name="Qiu J."/>
            <person name="Olsen K.M."/>
            <person name="Qiu Y."/>
        </authorList>
    </citation>
    <scope>NUCLEOTIDE SEQUENCE</scope>
    <source>
        <strain evidence="1">NBL</strain>
    </source>
</reference>
<organism evidence="1 2">
    <name type="scientific">Dipteronia sinensis</name>
    <dbReference type="NCBI Taxonomy" id="43782"/>
    <lineage>
        <taxon>Eukaryota</taxon>
        <taxon>Viridiplantae</taxon>
        <taxon>Streptophyta</taxon>
        <taxon>Embryophyta</taxon>
        <taxon>Tracheophyta</taxon>
        <taxon>Spermatophyta</taxon>
        <taxon>Magnoliopsida</taxon>
        <taxon>eudicotyledons</taxon>
        <taxon>Gunneridae</taxon>
        <taxon>Pentapetalae</taxon>
        <taxon>rosids</taxon>
        <taxon>malvids</taxon>
        <taxon>Sapindales</taxon>
        <taxon>Sapindaceae</taxon>
        <taxon>Hippocastanoideae</taxon>
        <taxon>Acereae</taxon>
        <taxon>Dipteronia</taxon>
    </lineage>
</organism>
<dbReference type="PANTHER" id="PTHR46419:SF3">
    <property type="entry name" value="ADP-RIBOSYLATION FACTOR GTPASE-ACTIVATING PROTEIN AGD15-RELATED"/>
    <property type="match status" value="1"/>
</dbReference>
<evidence type="ECO:0000313" key="1">
    <source>
        <dbReference type="EMBL" id="KAK3205239.1"/>
    </source>
</evidence>
<proteinExistence type="predicted"/>
<dbReference type="PANTHER" id="PTHR46419">
    <property type="entry name" value="ADP-RIBOSYLATION FACTOR GTPASE-ACTIVATING PROTEIN AGD5"/>
    <property type="match status" value="1"/>
</dbReference>
<dbReference type="EMBL" id="JANJYJ010000006">
    <property type="protein sequence ID" value="KAK3205239.1"/>
    <property type="molecule type" value="Genomic_DNA"/>
</dbReference>
<name>A0AAE0A7P1_9ROSI</name>
<dbReference type="GO" id="GO:0005096">
    <property type="term" value="F:GTPase activator activity"/>
    <property type="evidence" value="ECO:0007669"/>
    <property type="project" value="InterPro"/>
</dbReference>